<feature type="transmembrane region" description="Helical" evidence="6">
    <location>
        <begin position="377"/>
        <end position="400"/>
    </location>
</feature>
<dbReference type="PROSITE" id="PS51257">
    <property type="entry name" value="PROKAR_LIPOPROTEIN"/>
    <property type="match status" value="1"/>
</dbReference>
<proteinExistence type="predicted"/>
<organism evidence="8 9">
    <name type="scientific">Syncephalastrum racemosum</name>
    <name type="common">Filamentous fungus</name>
    <dbReference type="NCBI Taxonomy" id="13706"/>
    <lineage>
        <taxon>Eukaryota</taxon>
        <taxon>Fungi</taxon>
        <taxon>Fungi incertae sedis</taxon>
        <taxon>Mucoromycota</taxon>
        <taxon>Mucoromycotina</taxon>
        <taxon>Mucoromycetes</taxon>
        <taxon>Mucorales</taxon>
        <taxon>Syncephalastraceae</taxon>
        <taxon>Syncephalastrum</taxon>
    </lineage>
</organism>
<evidence type="ECO:0000313" key="8">
    <source>
        <dbReference type="EMBL" id="ORZ02362.1"/>
    </source>
</evidence>
<dbReference type="SUPFAM" id="SSF103473">
    <property type="entry name" value="MFS general substrate transporter"/>
    <property type="match status" value="2"/>
</dbReference>
<dbReference type="Gene3D" id="1.20.1250.20">
    <property type="entry name" value="MFS general substrate transporter like domains"/>
    <property type="match status" value="2"/>
</dbReference>
<keyword evidence="2 6" id="KW-0812">Transmembrane</keyword>
<gene>
    <name evidence="8" type="ORF">BCR43DRAFT_481434</name>
</gene>
<dbReference type="Pfam" id="PF07690">
    <property type="entry name" value="MFS_1"/>
    <property type="match status" value="2"/>
</dbReference>
<feature type="domain" description="Major facilitator superfamily (MFS) profile" evidence="7">
    <location>
        <begin position="25"/>
        <end position="536"/>
    </location>
</feature>
<feature type="transmembrane region" description="Helical" evidence="6">
    <location>
        <begin position="58"/>
        <end position="78"/>
    </location>
</feature>
<keyword evidence="4 6" id="KW-0472">Membrane</keyword>
<feature type="transmembrane region" description="Helical" evidence="6">
    <location>
        <begin position="406"/>
        <end position="428"/>
    </location>
</feature>
<sequence length="599" mass="65152">MPLKDGVKKVELYKSVWTRTDKILIFSGLVLLSCAISWEGNMVLSITPNVTSMLGANHISSILYTIVSILQTALLPMYSKLCDRIGRAEAYTLSIVIYSLAFIIMAVANSYATLMIGQIIYAFGSSGTMVLGPILIGDMTSVANRGFFRGLYDGPSLVSYFLAPYVAQVLLDHGQWRWVYGMLPILMAVMGAPLLLGLWHVTLKVDRINKQESQPLLSPPTPGDTGRVHWVDEVDLVGSILLVAALCLTLIPPVLAVSHWGGWQSPTTLGALFAGLITWIALCVWETRYATRPLLPVMSRLIWPENDALRTAKYAILILSIVTMVSAVNWQFFTTFLQVTRRASPQKATYLERGYSIGFILVQMLIGYLMKRFTKRWRVYIFVGVGCLITSVAMMIYARSPDTSDFIVAVSQTLAGVASGIITIPSTVTAQSCVSHDDLAIVTALLSVGGSIAASVGSSMAGAIWNTMLPTEIVENVPGDYDLSRIIADIDYILSLPSEQFDGVVRAYTHVQKTLSMTALLLAGVIVIFALRMRPFGLQDFETPSDFDGSEDNASVPVLTASYDTGNALMSSSIPNRNTNASHDNSASGPDINDKLATA</sequence>
<dbReference type="EMBL" id="MCGN01000001">
    <property type="protein sequence ID" value="ORZ02362.1"/>
    <property type="molecule type" value="Genomic_DNA"/>
</dbReference>
<dbReference type="Proteomes" id="UP000242180">
    <property type="component" value="Unassembled WGS sequence"/>
</dbReference>
<feature type="transmembrane region" description="Helical" evidence="6">
    <location>
        <begin position="312"/>
        <end position="333"/>
    </location>
</feature>
<dbReference type="PANTHER" id="PTHR23501:SF87">
    <property type="entry name" value="SIDEROPHORE IRON TRANSPORTER 2"/>
    <property type="match status" value="1"/>
</dbReference>
<comment type="caution">
    <text evidence="8">The sequence shown here is derived from an EMBL/GenBank/DDBJ whole genome shotgun (WGS) entry which is preliminary data.</text>
</comment>
<evidence type="ECO:0000256" key="3">
    <source>
        <dbReference type="ARBA" id="ARBA00022989"/>
    </source>
</evidence>
<feature type="region of interest" description="Disordered" evidence="5">
    <location>
        <begin position="570"/>
        <end position="599"/>
    </location>
</feature>
<feature type="transmembrane region" description="Helical" evidence="6">
    <location>
        <begin position="114"/>
        <end position="135"/>
    </location>
</feature>
<dbReference type="GO" id="GO:0005886">
    <property type="term" value="C:plasma membrane"/>
    <property type="evidence" value="ECO:0007669"/>
    <property type="project" value="TreeGrafter"/>
</dbReference>
<evidence type="ECO:0000256" key="1">
    <source>
        <dbReference type="ARBA" id="ARBA00004141"/>
    </source>
</evidence>
<evidence type="ECO:0000256" key="5">
    <source>
        <dbReference type="SAM" id="MobiDB-lite"/>
    </source>
</evidence>
<feature type="transmembrane region" description="Helical" evidence="6">
    <location>
        <begin position="514"/>
        <end position="531"/>
    </location>
</feature>
<name>A0A1X2HRZ8_SYNRA</name>
<dbReference type="PANTHER" id="PTHR23501">
    <property type="entry name" value="MAJOR FACILITATOR SUPERFAMILY"/>
    <property type="match status" value="1"/>
</dbReference>
<feature type="transmembrane region" description="Helical" evidence="6">
    <location>
        <begin position="236"/>
        <end position="257"/>
    </location>
</feature>
<dbReference type="InParanoid" id="A0A1X2HRZ8"/>
<keyword evidence="3 6" id="KW-1133">Transmembrane helix</keyword>
<reference evidence="8 9" key="1">
    <citation type="submission" date="2016-07" db="EMBL/GenBank/DDBJ databases">
        <title>Pervasive Adenine N6-methylation of Active Genes in Fungi.</title>
        <authorList>
            <consortium name="DOE Joint Genome Institute"/>
            <person name="Mondo S.J."/>
            <person name="Dannebaum R.O."/>
            <person name="Kuo R.C."/>
            <person name="Labutti K."/>
            <person name="Haridas S."/>
            <person name="Kuo A."/>
            <person name="Salamov A."/>
            <person name="Ahrendt S.R."/>
            <person name="Lipzen A."/>
            <person name="Sullivan W."/>
            <person name="Andreopoulos W.B."/>
            <person name="Clum A."/>
            <person name="Lindquist E."/>
            <person name="Daum C."/>
            <person name="Ramamoorthy G.K."/>
            <person name="Gryganskyi A."/>
            <person name="Culley D."/>
            <person name="Magnuson J.K."/>
            <person name="James T.Y."/>
            <person name="O'Malley M.A."/>
            <person name="Stajich J.E."/>
            <person name="Spatafora J.W."/>
            <person name="Visel A."/>
            <person name="Grigoriev I.V."/>
        </authorList>
    </citation>
    <scope>NUCLEOTIDE SEQUENCE [LARGE SCALE GENOMIC DNA]</scope>
    <source>
        <strain evidence="8 9">NRRL 2496</strain>
    </source>
</reference>
<accession>A0A1X2HRZ8</accession>
<feature type="transmembrane region" description="Helical" evidence="6">
    <location>
        <begin position="269"/>
        <end position="291"/>
    </location>
</feature>
<feature type="transmembrane region" description="Helical" evidence="6">
    <location>
        <begin position="21"/>
        <end position="38"/>
    </location>
</feature>
<dbReference type="InterPro" id="IPR020846">
    <property type="entry name" value="MFS_dom"/>
</dbReference>
<dbReference type="PROSITE" id="PS50850">
    <property type="entry name" value="MFS"/>
    <property type="match status" value="1"/>
</dbReference>
<comment type="subcellular location">
    <subcellularLocation>
        <location evidence="1">Membrane</location>
        <topology evidence="1">Multi-pass membrane protein</topology>
    </subcellularLocation>
</comment>
<feature type="compositionally biased region" description="Polar residues" evidence="5">
    <location>
        <begin position="570"/>
        <end position="588"/>
    </location>
</feature>
<keyword evidence="9" id="KW-1185">Reference proteome</keyword>
<protein>
    <submittedName>
        <fullName evidence="8">Major facilitator superfamily domain-containing protein</fullName>
    </submittedName>
</protein>
<dbReference type="InterPro" id="IPR011701">
    <property type="entry name" value="MFS"/>
</dbReference>
<evidence type="ECO:0000256" key="2">
    <source>
        <dbReference type="ARBA" id="ARBA00022692"/>
    </source>
</evidence>
<feature type="transmembrane region" description="Helical" evidence="6">
    <location>
        <begin position="178"/>
        <end position="201"/>
    </location>
</feature>
<dbReference type="STRING" id="13706.A0A1X2HRZ8"/>
<feature type="transmembrane region" description="Helical" evidence="6">
    <location>
        <begin position="90"/>
        <end position="108"/>
    </location>
</feature>
<dbReference type="OMA" id="INRGIWS"/>
<feature type="transmembrane region" description="Helical" evidence="6">
    <location>
        <begin position="440"/>
        <end position="465"/>
    </location>
</feature>
<evidence type="ECO:0000256" key="4">
    <source>
        <dbReference type="ARBA" id="ARBA00023136"/>
    </source>
</evidence>
<dbReference type="AlphaFoldDB" id="A0A1X2HRZ8"/>
<dbReference type="InterPro" id="IPR036259">
    <property type="entry name" value="MFS_trans_sf"/>
</dbReference>
<dbReference type="OrthoDB" id="4078873at2759"/>
<dbReference type="GO" id="GO:0022857">
    <property type="term" value="F:transmembrane transporter activity"/>
    <property type="evidence" value="ECO:0007669"/>
    <property type="project" value="InterPro"/>
</dbReference>
<evidence type="ECO:0000256" key="6">
    <source>
        <dbReference type="SAM" id="Phobius"/>
    </source>
</evidence>
<evidence type="ECO:0000259" key="7">
    <source>
        <dbReference type="PROSITE" id="PS50850"/>
    </source>
</evidence>
<feature type="transmembrane region" description="Helical" evidence="6">
    <location>
        <begin position="353"/>
        <end position="370"/>
    </location>
</feature>
<evidence type="ECO:0000313" key="9">
    <source>
        <dbReference type="Proteomes" id="UP000242180"/>
    </source>
</evidence>